<evidence type="ECO:0000256" key="1">
    <source>
        <dbReference type="SAM" id="MobiDB-lite"/>
    </source>
</evidence>
<name>A0A1E1WDU3_PECGO</name>
<feature type="region of interest" description="Disordered" evidence="1">
    <location>
        <begin position="208"/>
        <end position="249"/>
    </location>
</feature>
<gene>
    <name evidence="2" type="ORF">g.2912</name>
</gene>
<dbReference type="EMBL" id="GDQN01005901">
    <property type="protein sequence ID" value="JAT85153.1"/>
    <property type="molecule type" value="Transcribed_RNA"/>
</dbReference>
<feature type="compositionally biased region" description="Basic and acidic residues" evidence="1">
    <location>
        <begin position="208"/>
        <end position="234"/>
    </location>
</feature>
<protein>
    <recommendedName>
        <fullName evidence="3">ZAD domain-containing protein</fullName>
    </recommendedName>
</protein>
<evidence type="ECO:0008006" key="3">
    <source>
        <dbReference type="Google" id="ProtNLM"/>
    </source>
</evidence>
<evidence type="ECO:0000313" key="2">
    <source>
        <dbReference type="EMBL" id="JAT85153.1"/>
    </source>
</evidence>
<proteinExistence type="predicted"/>
<dbReference type="AlphaFoldDB" id="A0A1E1WDU3"/>
<feature type="non-terminal residue" evidence="2">
    <location>
        <position position="249"/>
    </location>
</feature>
<organism evidence="2">
    <name type="scientific">Pectinophora gossypiella</name>
    <name type="common">Cotton pink bollworm</name>
    <name type="synonym">Depressaria gossypiella</name>
    <dbReference type="NCBI Taxonomy" id="13191"/>
    <lineage>
        <taxon>Eukaryota</taxon>
        <taxon>Metazoa</taxon>
        <taxon>Ecdysozoa</taxon>
        <taxon>Arthropoda</taxon>
        <taxon>Hexapoda</taxon>
        <taxon>Insecta</taxon>
        <taxon>Pterygota</taxon>
        <taxon>Neoptera</taxon>
        <taxon>Endopterygota</taxon>
        <taxon>Lepidoptera</taxon>
        <taxon>Glossata</taxon>
        <taxon>Ditrysia</taxon>
        <taxon>Gelechioidea</taxon>
        <taxon>Gelechiidae</taxon>
        <taxon>Apatetrinae</taxon>
        <taxon>Pectinophora</taxon>
    </lineage>
</organism>
<dbReference type="OrthoDB" id="10039931at2759"/>
<reference evidence="2" key="1">
    <citation type="submission" date="2015-09" db="EMBL/GenBank/DDBJ databases">
        <title>De novo assembly of Pectinophora gossypiella (Pink Bollworm) gut transcriptome.</title>
        <authorList>
            <person name="Tassone E.E."/>
        </authorList>
    </citation>
    <scope>NUCLEOTIDE SEQUENCE</scope>
</reference>
<accession>A0A1E1WDU3</accession>
<sequence length="249" mass="28987">MDDLCTACLCTGRNLYFIGDTDVNQIYTEIINEIVVYDISQICVRVCWECMAKLRRFRGFKEQIKSCYSQLVQCLHQGEEDSKLGLTRPPRLAIHTVHTLSCPDIKTEFDSLHIDGDTYDDSSHNYDVEANGDVEDFKEEEYLEPDTFVNDFDVINKKEDEVYNKVKPIRIKDKKKKEKVKKNIKVKRKKIKAEDKLNTDESCLQRKSQELKNKREDKSQCVSQDKNETEDRPVKAPVMLAAAQPRKPR</sequence>